<keyword evidence="2" id="KW-1185">Reference proteome</keyword>
<proteinExistence type="predicted"/>
<organism evidence="1 2">
    <name type="scientific">Leucogyrophana mollusca</name>
    <dbReference type="NCBI Taxonomy" id="85980"/>
    <lineage>
        <taxon>Eukaryota</taxon>
        <taxon>Fungi</taxon>
        <taxon>Dikarya</taxon>
        <taxon>Basidiomycota</taxon>
        <taxon>Agaricomycotina</taxon>
        <taxon>Agaricomycetes</taxon>
        <taxon>Agaricomycetidae</taxon>
        <taxon>Boletales</taxon>
        <taxon>Boletales incertae sedis</taxon>
        <taxon>Leucogyrophana</taxon>
    </lineage>
</organism>
<accession>A0ACB8BL07</accession>
<protein>
    <submittedName>
        <fullName evidence="1">Fungal hydrophobin</fullName>
    </submittedName>
</protein>
<comment type="caution">
    <text evidence="1">The sequence shown here is derived from an EMBL/GenBank/DDBJ whole genome shotgun (WGS) entry which is preliminary data.</text>
</comment>
<reference evidence="1" key="1">
    <citation type="journal article" date="2021" name="New Phytol.">
        <title>Evolutionary innovations through gain and loss of genes in the ectomycorrhizal Boletales.</title>
        <authorList>
            <person name="Wu G."/>
            <person name="Miyauchi S."/>
            <person name="Morin E."/>
            <person name="Kuo A."/>
            <person name="Drula E."/>
            <person name="Varga T."/>
            <person name="Kohler A."/>
            <person name="Feng B."/>
            <person name="Cao Y."/>
            <person name="Lipzen A."/>
            <person name="Daum C."/>
            <person name="Hundley H."/>
            <person name="Pangilinan J."/>
            <person name="Johnson J."/>
            <person name="Barry K."/>
            <person name="LaButti K."/>
            <person name="Ng V."/>
            <person name="Ahrendt S."/>
            <person name="Min B."/>
            <person name="Choi I.G."/>
            <person name="Park H."/>
            <person name="Plett J.M."/>
            <person name="Magnuson J."/>
            <person name="Spatafora J.W."/>
            <person name="Nagy L.G."/>
            <person name="Henrissat B."/>
            <person name="Grigoriev I.V."/>
            <person name="Yang Z.L."/>
            <person name="Xu J."/>
            <person name="Martin F.M."/>
        </authorList>
    </citation>
    <scope>NUCLEOTIDE SEQUENCE</scope>
    <source>
        <strain evidence="1">KUC20120723A-06</strain>
    </source>
</reference>
<evidence type="ECO:0000313" key="2">
    <source>
        <dbReference type="Proteomes" id="UP000790709"/>
    </source>
</evidence>
<sequence>MFSRISAVVFFLLFALLAAASPAPEVAVRQTNQCNTGSISCCNSVQDANSSQVTGLLSLLGVVLGPITGQVGLNCSPISAIALSQGATCNQEPVCCTDNQFNGLINAGCSPINLGV</sequence>
<dbReference type="EMBL" id="MU266383">
    <property type="protein sequence ID" value="KAH7926414.1"/>
    <property type="molecule type" value="Genomic_DNA"/>
</dbReference>
<gene>
    <name evidence="1" type="ORF">BV22DRAFT_1009153</name>
</gene>
<evidence type="ECO:0000313" key="1">
    <source>
        <dbReference type="EMBL" id="KAH7926414.1"/>
    </source>
</evidence>
<dbReference type="Proteomes" id="UP000790709">
    <property type="component" value="Unassembled WGS sequence"/>
</dbReference>
<name>A0ACB8BL07_9AGAM</name>